<dbReference type="Proteomes" id="UP000664731">
    <property type="component" value="Unassembled WGS sequence"/>
</dbReference>
<organism evidence="3 4">
    <name type="scientific">Comamonas denitrificans</name>
    <dbReference type="NCBI Taxonomy" id="117506"/>
    <lineage>
        <taxon>Bacteria</taxon>
        <taxon>Pseudomonadati</taxon>
        <taxon>Pseudomonadota</taxon>
        <taxon>Betaproteobacteria</taxon>
        <taxon>Burkholderiales</taxon>
        <taxon>Comamonadaceae</taxon>
        <taxon>Comamonas</taxon>
    </lineage>
</organism>
<reference evidence="3" key="1">
    <citation type="submission" date="2021-03" db="EMBL/GenBank/DDBJ databases">
        <title>Comamonas denitrificans.</title>
        <authorList>
            <person name="Finster K."/>
        </authorList>
    </citation>
    <scope>NUCLEOTIDE SEQUENCE</scope>
    <source>
        <strain evidence="3">MM2021_4</strain>
    </source>
</reference>
<feature type="region of interest" description="Disordered" evidence="1">
    <location>
        <begin position="268"/>
        <end position="308"/>
    </location>
</feature>
<keyword evidence="2" id="KW-0472">Membrane</keyword>
<feature type="compositionally biased region" description="Low complexity" evidence="1">
    <location>
        <begin position="234"/>
        <end position="247"/>
    </location>
</feature>
<sequence length="308" mass="31876">MLNMPQFAPMSVPISQNNSSAATTGLLPQLYLHAVGPVGTAYYERVFTRFETLGRTPPTWNHAAAFCTLGWCLLRGLWRPAAVWSSMALLLAVLMWAGAFSALPRQAQVSVALLGAIVLCGVPGFFGNGWYYRLVHQQTMHALEESPSLAQAQARLAQQASSPKQWRLAAVGQVALWALLGVFAWHSADSAPEPAPERTVGPPQLNFPEPTTIAPAEDVAPPGAAAPLAPPEPTLAMAPSSAMTETTATAAPPGILPITMAEAIPAPAAPAPMPAPKVAAPPAAPKAAPAPKAAAAPAPKPAAPVAKT</sequence>
<feature type="transmembrane region" description="Helical" evidence="2">
    <location>
        <begin position="109"/>
        <end position="131"/>
    </location>
</feature>
<protein>
    <submittedName>
        <fullName evidence="3">DUF2628 domain-containing protein</fullName>
    </submittedName>
</protein>
<comment type="caution">
    <text evidence="3">The sequence shown here is derived from an EMBL/GenBank/DDBJ whole genome shotgun (WGS) entry which is preliminary data.</text>
</comment>
<dbReference type="AlphaFoldDB" id="A0A939H0G6"/>
<evidence type="ECO:0000256" key="2">
    <source>
        <dbReference type="SAM" id="Phobius"/>
    </source>
</evidence>
<keyword evidence="2" id="KW-1133">Transmembrane helix</keyword>
<name>A0A939H0G6_9BURK</name>
<evidence type="ECO:0000313" key="4">
    <source>
        <dbReference type="Proteomes" id="UP000664731"/>
    </source>
</evidence>
<feature type="non-terminal residue" evidence="3">
    <location>
        <position position="308"/>
    </location>
</feature>
<feature type="compositionally biased region" description="Low complexity" evidence="1">
    <location>
        <begin position="276"/>
        <end position="308"/>
    </location>
</feature>
<dbReference type="EMBL" id="JAFNME010000019">
    <property type="protein sequence ID" value="MBO1250093.1"/>
    <property type="molecule type" value="Genomic_DNA"/>
</dbReference>
<accession>A0A939H0G6</accession>
<gene>
    <name evidence="3" type="ORF">J1777_09700</name>
</gene>
<keyword evidence="4" id="KW-1185">Reference proteome</keyword>
<feature type="transmembrane region" description="Helical" evidence="2">
    <location>
        <begin position="81"/>
        <end position="103"/>
    </location>
</feature>
<evidence type="ECO:0000313" key="3">
    <source>
        <dbReference type="EMBL" id="MBO1250093.1"/>
    </source>
</evidence>
<keyword evidence="2" id="KW-0812">Transmembrane</keyword>
<evidence type="ECO:0000256" key="1">
    <source>
        <dbReference type="SAM" id="MobiDB-lite"/>
    </source>
</evidence>
<proteinExistence type="predicted"/>
<feature type="region of interest" description="Disordered" evidence="1">
    <location>
        <begin position="191"/>
        <end position="247"/>
    </location>
</feature>